<organism evidence="2 3">
    <name type="scientific">Knipowitschia caucasica</name>
    <name type="common">Caucasian dwarf goby</name>
    <name type="synonym">Pomatoschistus caucasicus</name>
    <dbReference type="NCBI Taxonomy" id="637954"/>
    <lineage>
        <taxon>Eukaryota</taxon>
        <taxon>Metazoa</taxon>
        <taxon>Chordata</taxon>
        <taxon>Craniata</taxon>
        <taxon>Vertebrata</taxon>
        <taxon>Euteleostomi</taxon>
        <taxon>Actinopterygii</taxon>
        <taxon>Neopterygii</taxon>
        <taxon>Teleostei</taxon>
        <taxon>Neoteleostei</taxon>
        <taxon>Acanthomorphata</taxon>
        <taxon>Gobiaria</taxon>
        <taxon>Gobiiformes</taxon>
        <taxon>Gobioidei</taxon>
        <taxon>Gobiidae</taxon>
        <taxon>Gobiinae</taxon>
        <taxon>Knipowitschia</taxon>
    </lineage>
</organism>
<dbReference type="EMBL" id="OZ035835">
    <property type="protein sequence ID" value="CAL1578805.1"/>
    <property type="molecule type" value="Genomic_DNA"/>
</dbReference>
<accession>A0AAV2JSW7</accession>
<dbReference type="AlphaFoldDB" id="A0AAV2JSW7"/>
<dbReference type="Proteomes" id="UP001497482">
    <property type="component" value="Chromosome 13"/>
</dbReference>
<evidence type="ECO:0000256" key="1">
    <source>
        <dbReference type="SAM" id="MobiDB-lite"/>
    </source>
</evidence>
<keyword evidence="3" id="KW-1185">Reference proteome</keyword>
<sequence>MEVAALARCYYRLQDVVTDAGEWEKGTGAEPSNTRRNELTCGCGEGRGPCWAPLVRAGPCWSALVLVLVRAGIVCIKACAVDEETKPMKRRRREEEEGGRGGRKRREEEEGEE</sequence>
<protein>
    <submittedName>
        <fullName evidence="2">Uncharacterized protein</fullName>
    </submittedName>
</protein>
<reference evidence="2 3" key="1">
    <citation type="submission" date="2024-04" db="EMBL/GenBank/DDBJ databases">
        <authorList>
            <person name="Waldvogel A.-M."/>
            <person name="Schoenle A."/>
        </authorList>
    </citation>
    <scope>NUCLEOTIDE SEQUENCE [LARGE SCALE GENOMIC DNA]</scope>
</reference>
<feature type="region of interest" description="Disordered" evidence="1">
    <location>
        <begin position="85"/>
        <end position="113"/>
    </location>
</feature>
<evidence type="ECO:0000313" key="3">
    <source>
        <dbReference type="Proteomes" id="UP001497482"/>
    </source>
</evidence>
<proteinExistence type="predicted"/>
<evidence type="ECO:0000313" key="2">
    <source>
        <dbReference type="EMBL" id="CAL1578805.1"/>
    </source>
</evidence>
<gene>
    <name evidence="2" type="ORF">KC01_LOCUS9916</name>
</gene>
<name>A0AAV2JSW7_KNICA</name>